<evidence type="ECO:0000256" key="3">
    <source>
        <dbReference type="ARBA" id="ARBA00022989"/>
    </source>
</evidence>
<dbReference type="GO" id="GO:0030317">
    <property type="term" value="P:flagellated sperm motility"/>
    <property type="evidence" value="ECO:0007669"/>
    <property type="project" value="InterPro"/>
</dbReference>
<feature type="transmembrane region" description="Helical" evidence="6">
    <location>
        <begin position="277"/>
        <end position="300"/>
    </location>
</feature>
<dbReference type="PANTHER" id="PTHR47077">
    <property type="entry name" value="ION_TRANS DOMAIN-CONTAINING PROTEIN"/>
    <property type="match status" value="1"/>
</dbReference>
<name>A0A8C4NMP0_EPTBU</name>
<dbReference type="GO" id="GO:0048240">
    <property type="term" value="P:sperm capacitation"/>
    <property type="evidence" value="ECO:0007669"/>
    <property type="project" value="TreeGrafter"/>
</dbReference>
<feature type="transmembrane region" description="Helical" evidence="6">
    <location>
        <begin position="157"/>
        <end position="175"/>
    </location>
</feature>
<dbReference type="PANTHER" id="PTHR47077:SF1">
    <property type="entry name" value="CATION CHANNEL SPERM-ASSOCIATED PROTEIN 4"/>
    <property type="match status" value="1"/>
</dbReference>
<reference evidence="8" key="1">
    <citation type="submission" date="2025-08" db="UniProtKB">
        <authorList>
            <consortium name="Ensembl"/>
        </authorList>
    </citation>
    <scope>IDENTIFICATION</scope>
</reference>
<feature type="compositionally biased region" description="Polar residues" evidence="5">
    <location>
        <begin position="12"/>
        <end position="24"/>
    </location>
</feature>
<feature type="region of interest" description="Disordered" evidence="5">
    <location>
        <begin position="1"/>
        <end position="68"/>
    </location>
</feature>
<dbReference type="GO" id="GO:0005245">
    <property type="term" value="F:voltage-gated calcium channel activity"/>
    <property type="evidence" value="ECO:0007669"/>
    <property type="project" value="TreeGrafter"/>
</dbReference>
<feature type="transmembrane region" description="Helical" evidence="6">
    <location>
        <begin position="214"/>
        <end position="233"/>
    </location>
</feature>
<evidence type="ECO:0000256" key="2">
    <source>
        <dbReference type="ARBA" id="ARBA00022692"/>
    </source>
</evidence>
<organism evidence="8 9">
    <name type="scientific">Eptatretus burgeri</name>
    <name type="common">Inshore hagfish</name>
    <dbReference type="NCBI Taxonomy" id="7764"/>
    <lineage>
        <taxon>Eukaryota</taxon>
        <taxon>Metazoa</taxon>
        <taxon>Chordata</taxon>
        <taxon>Craniata</taxon>
        <taxon>Vertebrata</taxon>
        <taxon>Cyclostomata</taxon>
        <taxon>Myxini</taxon>
        <taxon>Myxiniformes</taxon>
        <taxon>Myxinidae</taxon>
        <taxon>Eptatretinae</taxon>
        <taxon>Eptatretus</taxon>
    </lineage>
</organism>
<comment type="subcellular location">
    <subcellularLocation>
        <location evidence="1">Membrane</location>
        <topology evidence="1">Multi-pass membrane protein</topology>
    </subcellularLocation>
</comment>
<dbReference type="AlphaFoldDB" id="A0A8C4NMP0"/>
<evidence type="ECO:0000313" key="9">
    <source>
        <dbReference type="Proteomes" id="UP000694388"/>
    </source>
</evidence>
<feature type="compositionally biased region" description="Polar residues" evidence="5">
    <location>
        <begin position="45"/>
        <end position="68"/>
    </location>
</feature>
<evidence type="ECO:0000259" key="7">
    <source>
        <dbReference type="Pfam" id="PF00520"/>
    </source>
</evidence>
<proteinExistence type="predicted"/>
<dbReference type="Ensembl" id="ENSEBUT00000007916.1">
    <property type="protein sequence ID" value="ENSEBUP00000007435.1"/>
    <property type="gene ID" value="ENSEBUG00000004857.1"/>
</dbReference>
<dbReference type="GO" id="GO:0036128">
    <property type="term" value="C:CatSper complex"/>
    <property type="evidence" value="ECO:0007669"/>
    <property type="project" value="InterPro"/>
</dbReference>
<dbReference type="Gene3D" id="1.20.120.350">
    <property type="entry name" value="Voltage-gated potassium channels. Chain C"/>
    <property type="match status" value="1"/>
</dbReference>
<dbReference type="InterPro" id="IPR028744">
    <property type="entry name" value="CatSper4"/>
</dbReference>
<dbReference type="GO" id="GO:0005227">
    <property type="term" value="F:calcium-activated cation channel activity"/>
    <property type="evidence" value="ECO:0007669"/>
    <property type="project" value="InterPro"/>
</dbReference>
<sequence>MNGCPNRGVDESFSSSSPNETTPWTHRKHWFRRCGKRRKGRDDITQTMEPTMNQSRGSQDVRVTQSSQSTVPKKTTLWDIVNSISVTDEVLLEEEEEKNRFQESHSNGSNVSINQRKNILMKNQNFLEIALQDGRNETLQFQREMIPKFLASPCIKWSRFFMLILYMVTMAVHTFEPERQYGKALMMCETSVGYFLLLEMLLKWYSSFLLFWKTGWNIMDFAVIVIIFVPAQFVNVDAFANWIVRVFRILHFFRCLYQFNGFRTVIKSILNSLTDILHLLGLEMIIILIFTQIAICIFGSDTEYFSGIGTSLHSVFTFITQDGWNEIVVDFRKNQDSTMVISLFGAYMFFILMFSKLMLMMTSAKLCVGVRNAFDESKMKKLREEDNNQARDHDETSRGGQTRPGPKTVAEQNKLLDEMEMRMKRNEEIIKNLTL</sequence>
<feature type="region of interest" description="Disordered" evidence="5">
    <location>
        <begin position="381"/>
        <end position="409"/>
    </location>
</feature>
<feature type="transmembrane region" description="Helical" evidence="6">
    <location>
        <begin position="181"/>
        <end position="202"/>
    </location>
</feature>
<feature type="transmembrane region" description="Helical" evidence="6">
    <location>
        <begin position="339"/>
        <end position="359"/>
    </location>
</feature>
<dbReference type="Proteomes" id="UP000694388">
    <property type="component" value="Unplaced"/>
</dbReference>
<evidence type="ECO:0000256" key="6">
    <source>
        <dbReference type="SAM" id="Phobius"/>
    </source>
</evidence>
<dbReference type="GO" id="GO:0001669">
    <property type="term" value="C:acrosomal vesicle"/>
    <property type="evidence" value="ECO:0007669"/>
    <property type="project" value="TreeGrafter"/>
</dbReference>
<reference evidence="8" key="2">
    <citation type="submission" date="2025-09" db="UniProtKB">
        <authorList>
            <consortium name="Ensembl"/>
        </authorList>
    </citation>
    <scope>IDENTIFICATION</scope>
</reference>
<evidence type="ECO:0000256" key="1">
    <source>
        <dbReference type="ARBA" id="ARBA00004141"/>
    </source>
</evidence>
<dbReference type="InterPro" id="IPR027359">
    <property type="entry name" value="Volt_channel_dom_sf"/>
</dbReference>
<keyword evidence="4 6" id="KW-0472">Membrane</keyword>
<protein>
    <recommendedName>
        <fullName evidence="7">Ion transport domain-containing protein</fullName>
    </recommendedName>
</protein>
<feature type="compositionally biased region" description="Basic residues" evidence="5">
    <location>
        <begin position="25"/>
        <end position="39"/>
    </location>
</feature>
<evidence type="ECO:0000313" key="8">
    <source>
        <dbReference type="Ensembl" id="ENSEBUP00000007435.1"/>
    </source>
</evidence>
<evidence type="ECO:0000256" key="5">
    <source>
        <dbReference type="SAM" id="MobiDB-lite"/>
    </source>
</evidence>
<dbReference type="SUPFAM" id="SSF81324">
    <property type="entry name" value="Voltage-gated potassium channels"/>
    <property type="match status" value="1"/>
</dbReference>
<dbReference type="GO" id="GO:0097228">
    <property type="term" value="C:sperm principal piece"/>
    <property type="evidence" value="ECO:0007669"/>
    <property type="project" value="TreeGrafter"/>
</dbReference>
<dbReference type="Pfam" id="PF00520">
    <property type="entry name" value="Ion_trans"/>
    <property type="match status" value="1"/>
</dbReference>
<dbReference type="InterPro" id="IPR005821">
    <property type="entry name" value="Ion_trans_dom"/>
</dbReference>
<dbReference type="GO" id="GO:0006814">
    <property type="term" value="P:sodium ion transport"/>
    <property type="evidence" value="ECO:0007669"/>
    <property type="project" value="TreeGrafter"/>
</dbReference>
<dbReference type="Gene3D" id="1.10.287.70">
    <property type="match status" value="1"/>
</dbReference>
<accession>A0A8C4NMP0</accession>
<keyword evidence="3 6" id="KW-1133">Transmembrane helix</keyword>
<keyword evidence="2 6" id="KW-0812">Transmembrane</keyword>
<feature type="compositionally biased region" description="Basic and acidic residues" evidence="5">
    <location>
        <begin position="381"/>
        <end position="397"/>
    </location>
</feature>
<feature type="domain" description="Ion transport" evidence="7">
    <location>
        <begin position="155"/>
        <end position="354"/>
    </location>
</feature>
<evidence type="ECO:0000256" key="4">
    <source>
        <dbReference type="ARBA" id="ARBA00023136"/>
    </source>
</evidence>
<keyword evidence="9" id="KW-1185">Reference proteome</keyword>